<dbReference type="GO" id="GO:0007165">
    <property type="term" value="P:signal transduction"/>
    <property type="evidence" value="ECO:0007669"/>
    <property type="project" value="UniProtKB-KW"/>
</dbReference>
<proteinExistence type="inferred from homology"/>
<dbReference type="GO" id="GO:0004888">
    <property type="term" value="F:transmembrane signaling receptor activity"/>
    <property type="evidence" value="ECO:0007669"/>
    <property type="project" value="InterPro"/>
</dbReference>
<feature type="domain" description="Methyl-accepting transducer" evidence="5">
    <location>
        <begin position="151"/>
        <end position="387"/>
    </location>
</feature>
<dbReference type="SUPFAM" id="SSF58104">
    <property type="entry name" value="Methyl-accepting chemotaxis protein (MCP) signaling domain"/>
    <property type="match status" value="1"/>
</dbReference>
<reference evidence="6 7" key="1">
    <citation type="submission" date="2018-02" db="EMBL/GenBank/DDBJ databases">
        <title>Comparative genomes isolates from brazilian mangrove.</title>
        <authorList>
            <person name="Araujo J.E."/>
            <person name="Taketani R.G."/>
            <person name="Silva M.C.P."/>
            <person name="Loureco M.V."/>
            <person name="Andreote F.D."/>
        </authorList>
    </citation>
    <scope>NUCLEOTIDE SEQUENCE [LARGE SCALE GENOMIC DNA]</scope>
    <source>
        <strain evidence="6 7">Hex-1 MGV</strain>
    </source>
</reference>
<dbReference type="PROSITE" id="PS50111">
    <property type="entry name" value="CHEMOTAXIS_TRANSDUC_2"/>
    <property type="match status" value="1"/>
</dbReference>
<sequence length="414" mass="44504">MSQVIDQVSENTENKVLAARVKEVEARLEQYDHWIERATEVCIRAAHGDLETRLLHVDAEGDLARLMFSINGLLDYTDAFVREAKAVLGFTAQGKFFRRVILRGMVGTFKHAAQIINQSTEEMKHAADELAHADSRRLAIADQFEATVKEIATSVAASANDIRGTSGQLAATAQHTARQADETSQSADRTKAIVSQVDQASQMLADSIGQVNTQVAETNQVVQRAVSESKEANTIVVGLEQSSTRIGTVVETIAEIAKQTNLLSLNAAIEAARAGEAGLGFAVVAAEVRKLAEQTRDATNAAKDEIGCVQDSSAKAARAITACGEMISEINDFSEKVFQLVQEQASATAEIRMSATEAATETSSVSDSVNQTTQAVAETRESSERLVTAATELQSFSTKLSQSVDELLTTIRKV</sequence>
<dbReference type="InterPro" id="IPR004089">
    <property type="entry name" value="MCPsignal_dom"/>
</dbReference>
<evidence type="ECO:0000259" key="5">
    <source>
        <dbReference type="PROSITE" id="PS50111"/>
    </source>
</evidence>
<evidence type="ECO:0000313" key="7">
    <source>
        <dbReference type="Proteomes" id="UP000238322"/>
    </source>
</evidence>
<evidence type="ECO:0000256" key="4">
    <source>
        <dbReference type="SAM" id="MobiDB-lite"/>
    </source>
</evidence>
<comment type="similarity">
    <text evidence="2">Belongs to the methyl-accepting chemotaxis (MCP) protein family.</text>
</comment>
<dbReference type="Gene3D" id="1.10.287.950">
    <property type="entry name" value="Methyl-accepting chemotaxis protein"/>
    <property type="match status" value="1"/>
</dbReference>
<dbReference type="OrthoDB" id="5179380at2"/>
<dbReference type="Pfam" id="PF00015">
    <property type="entry name" value="MCPsignal"/>
    <property type="match status" value="1"/>
</dbReference>
<gene>
    <name evidence="6" type="ORF">C5Y83_03970</name>
</gene>
<dbReference type="SMART" id="SM00283">
    <property type="entry name" value="MA"/>
    <property type="match status" value="1"/>
</dbReference>
<evidence type="ECO:0000256" key="3">
    <source>
        <dbReference type="PROSITE-ProRule" id="PRU00284"/>
    </source>
</evidence>
<dbReference type="EMBL" id="PUHY01000004">
    <property type="protein sequence ID" value="PQO39899.1"/>
    <property type="molecule type" value="Genomic_DNA"/>
</dbReference>
<organism evidence="6 7">
    <name type="scientific">Blastopirellula marina</name>
    <dbReference type="NCBI Taxonomy" id="124"/>
    <lineage>
        <taxon>Bacteria</taxon>
        <taxon>Pseudomonadati</taxon>
        <taxon>Planctomycetota</taxon>
        <taxon>Planctomycetia</taxon>
        <taxon>Pirellulales</taxon>
        <taxon>Pirellulaceae</taxon>
        <taxon>Blastopirellula</taxon>
    </lineage>
</organism>
<accession>A0A2S8G633</accession>
<dbReference type="Gene3D" id="1.20.120.1530">
    <property type="match status" value="1"/>
</dbReference>
<dbReference type="PANTHER" id="PTHR32089:SF112">
    <property type="entry name" value="LYSOZYME-LIKE PROTEIN-RELATED"/>
    <property type="match status" value="1"/>
</dbReference>
<dbReference type="GO" id="GO:0006935">
    <property type="term" value="P:chemotaxis"/>
    <property type="evidence" value="ECO:0007669"/>
    <property type="project" value="InterPro"/>
</dbReference>
<evidence type="ECO:0000256" key="1">
    <source>
        <dbReference type="ARBA" id="ARBA00023224"/>
    </source>
</evidence>
<dbReference type="AlphaFoldDB" id="A0A2S8G633"/>
<dbReference type="InterPro" id="IPR004090">
    <property type="entry name" value="Chemotax_Me-accpt_rcpt"/>
</dbReference>
<dbReference type="GO" id="GO:0016020">
    <property type="term" value="C:membrane"/>
    <property type="evidence" value="ECO:0007669"/>
    <property type="project" value="InterPro"/>
</dbReference>
<dbReference type="Proteomes" id="UP000238322">
    <property type="component" value="Unassembled WGS sequence"/>
</dbReference>
<evidence type="ECO:0000256" key="2">
    <source>
        <dbReference type="ARBA" id="ARBA00029447"/>
    </source>
</evidence>
<name>A0A2S8G633_9BACT</name>
<dbReference type="RefSeq" id="WP_105328334.1">
    <property type="nucleotide sequence ID" value="NZ_PUHY01000004.1"/>
</dbReference>
<dbReference type="PANTHER" id="PTHR32089">
    <property type="entry name" value="METHYL-ACCEPTING CHEMOTAXIS PROTEIN MCPB"/>
    <property type="match status" value="1"/>
</dbReference>
<keyword evidence="1 3" id="KW-0807">Transducer</keyword>
<evidence type="ECO:0000313" key="6">
    <source>
        <dbReference type="EMBL" id="PQO39899.1"/>
    </source>
</evidence>
<feature type="region of interest" description="Disordered" evidence="4">
    <location>
        <begin position="169"/>
        <end position="189"/>
    </location>
</feature>
<protein>
    <recommendedName>
        <fullName evidence="5">Methyl-accepting transducer domain-containing protein</fullName>
    </recommendedName>
</protein>
<dbReference type="PRINTS" id="PR00260">
    <property type="entry name" value="CHEMTRNSDUCR"/>
</dbReference>
<feature type="compositionally biased region" description="Polar residues" evidence="4">
    <location>
        <begin position="169"/>
        <end position="187"/>
    </location>
</feature>
<comment type="caution">
    <text evidence="6">The sequence shown here is derived from an EMBL/GenBank/DDBJ whole genome shotgun (WGS) entry which is preliminary data.</text>
</comment>